<name>A0A1J9QXG4_9EURO</name>
<dbReference type="EMBL" id="LGTZ01000464">
    <property type="protein sequence ID" value="OJD24923.1"/>
    <property type="molecule type" value="Genomic_DNA"/>
</dbReference>
<dbReference type="GO" id="GO:0010181">
    <property type="term" value="F:FMN binding"/>
    <property type="evidence" value="ECO:0007669"/>
    <property type="project" value="TreeGrafter"/>
</dbReference>
<dbReference type="GO" id="GO:0015937">
    <property type="term" value="P:coenzyme A biosynthetic process"/>
    <property type="evidence" value="ECO:0007669"/>
    <property type="project" value="UniProtKB-KW"/>
</dbReference>
<proteinExistence type="inferred from homology"/>
<keyword evidence="1" id="KW-0173">Coenzyme A biosynthesis</keyword>
<dbReference type="GO" id="GO:0071513">
    <property type="term" value="C:phosphopantothenoylcysteine decarboxylase complex"/>
    <property type="evidence" value="ECO:0007669"/>
    <property type="project" value="TreeGrafter"/>
</dbReference>
<comment type="caution">
    <text evidence="4">The sequence shown here is derived from an EMBL/GenBank/DDBJ whole genome shotgun (WGS) entry which is preliminary data.</text>
</comment>
<dbReference type="Proteomes" id="UP000242791">
    <property type="component" value="Unassembled WGS sequence"/>
</dbReference>
<accession>A0A1J9QXG4</accession>
<feature type="domain" description="Flavoprotein" evidence="3">
    <location>
        <begin position="132"/>
        <end position="327"/>
    </location>
</feature>
<dbReference type="VEuPathDB" id="FungiDB:ACJ73_03715"/>
<dbReference type="InterPro" id="IPR036551">
    <property type="entry name" value="Flavin_trans-like"/>
</dbReference>
<dbReference type="Gene3D" id="3.40.50.1950">
    <property type="entry name" value="Flavin prenyltransferase-like"/>
    <property type="match status" value="1"/>
</dbReference>
<evidence type="ECO:0000313" key="5">
    <source>
        <dbReference type="Proteomes" id="UP000242791"/>
    </source>
</evidence>
<evidence type="ECO:0000259" key="3">
    <source>
        <dbReference type="Pfam" id="PF02441"/>
    </source>
</evidence>
<gene>
    <name evidence="4" type="ORF">ACJ73_03715</name>
</gene>
<dbReference type="Pfam" id="PF02441">
    <property type="entry name" value="Flavoprotein"/>
    <property type="match status" value="1"/>
</dbReference>
<sequence length="336" mass="36718">MGRALASGSKFDSLRVWSGRVPGTGAQQGRLTRAHNGRSALSHHFDDVTRLHHEELAESDFAAQDRNPMSRACNKSPVELPNLSRDLCLDLSRAQQSSVIQDKMTSNIEASGQIPQSPASSIAASLQDGKTHLLLAASGSVATIKLPQIIAALSNYPNLSIRVILTKSANHFLGGQSAEQPTVTSLTLLPNVDSVHQDEDEWVEPWTRNANILHIELRRWAHLLAVVPMSANLLAKVTGGLCDDLLTNVIRAWEIDPQNPTKRLIIVAPSMNTMMWTHPLTAKQLAILNDEWKWFEVLPPQSKTLACGDTGQGAMCDWTEIVGVIEKRLAAIDTSL</sequence>
<evidence type="ECO:0000313" key="4">
    <source>
        <dbReference type="EMBL" id="OJD24923.1"/>
    </source>
</evidence>
<keyword evidence="5" id="KW-1185">Reference proteome</keyword>
<protein>
    <recommendedName>
        <fullName evidence="3">Flavoprotein domain-containing protein</fullName>
    </recommendedName>
</protein>
<dbReference type="InterPro" id="IPR003382">
    <property type="entry name" value="Flavoprotein"/>
</dbReference>
<dbReference type="PANTHER" id="PTHR14359:SF6">
    <property type="entry name" value="PHOSPHOPANTOTHENOYLCYSTEINE DECARBOXYLASE"/>
    <property type="match status" value="1"/>
</dbReference>
<evidence type="ECO:0000256" key="2">
    <source>
        <dbReference type="ARBA" id="ARBA00038350"/>
    </source>
</evidence>
<evidence type="ECO:0000256" key="1">
    <source>
        <dbReference type="ARBA" id="ARBA00022993"/>
    </source>
</evidence>
<dbReference type="OrthoDB" id="1532798at2759"/>
<reference evidence="4 5" key="1">
    <citation type="submission" date="2015-08" db="EMBL/GenBank/DDBJ databases">
        <title>Emmonsia species relationships and genome sequence.</title>
        <authorList>
            <person name="Cuomo C.A."/>
            <person name="Schwartz I.S."/>
            <person name="Kenyon C."/>
            <person name="De Hoog G.S."/>
            <person name="Govender N.P."/>
            <person name="Botha A."/>
            <person name="Moreno L."/>
            <person name="De Vries M."/>
            <person name="Munoz J.F."/>
            <person name="Stielow J.B."/>
        </authorList>
    </citation>
    <scope>NUCLEOTIDE SEQUENCE [LARGE SCALE GENOMIC DNA]</scope>
    <source>
        <strain evidence="4 5">EI222</strain>
    </source>
</reference>
<dbReference type="SUPFAM" id="SSF52507">
    <property type="entry name" value="Homo-oligomeric flavin-containing Cys decarboxylases, HFCD"/>
    <property type="match status" value="1"/>
</dbReference>
<dbReference type="AlphaFoldDB" id="A0A1J9QXG4"/>
<dbReference type="PANTHER" id="PTHR14359">
    <property type="entry name" value="HOMO-OLIGOMERIC FLAVIN CONTAINING CYS DECARBOXYLASE FAMILY"/>
    <property type="match status" value="1"/>
</dbReference>
<dbReference type="STRING" id="1658174.A0A1J9QXG4"/>
<dbReference type="GO" id="GO:0004633">
    <property type="term" value="F:phosphopantothenoylcysteine decarboxylase activity"/>
    <property type="evidence" value="ECO:0007669"/>
    <property type="project" value="TreeGrafter"/>
</dbReference>
<organism evidence="4 5">
    <name type="scientific">Blastomyces percursus</name>
    <dbReference type="NCBI Taxonomy" id="1658174"/>
    <lineage>
        <taxon>Eukaryota</taxon>
        <taxon>Fungi</taxon>
        <taxon>Dikarya</taxon>
        <taxon>Ascomycota</taxon>
        <taxon>Pezizomycotina</taxon>
        <taxon>Eurotiomycetes</taxon>
        <taxon>Eurotiomycetidae</taxon>
        <taxon>Onygenales</taxon>
        <taxon>Ajellomycetaceae</taxon>
        <taxon>Blastomyces</taxon>
    </lineage>
</organism>
<comment type="similarity">
    <text evidence="2">Belongs to the HFCD (homooligomeric flavin containing Cys decarboxylase) superfamily.</text>
</comment>